<accession>A0ABR0CWV3</accession>
<evidence type="ECO:0000256" key="4">
    <source>
        <dbReference type="ARBA" id="ARBA00022692"/>
    </source>
</evidence>
<keyword evidence="4" id="KW-0812">Transmembrane</keyword>
<dbReference type="Pfam" id="PF01453">
    <property type="entry name" value="B_lectin"/>
    <property type="match status" value="1"/>
</dbReference>
<keyword evidence="18" id="KW-1185">Reference proteome</keyword>
<organism evidence="17 18">
    <name type="scientific">Penstemon davidsonii</name>
    <dbReference type="NCBI Taxonomy" id="160366"/>
    <lineage>
        <taxon>Eukaryota</taxon>
        <taxon>Viridiplantae</taxon>
        <taxon>Streptophyta</taxon>
        <taxon>Embryophyta</taxon>
        <taxon>Tracheophyta</taxon>
        <taxon>Spermatophyta</taxon>
        <taxon>Magnoliopsida</taxon>
        <taxon>eudicotyledons</taxon>
        <taxon>Gunneridae</taxon>
        <taxon>Pentapetalae</taxon>
        <taxon>asterids</taxon>
        <taxon>lamiids</taxon>
        <taxon>Lamiales</taxon>
        <taxon>Plantaginaceae</taxon>
        <taxon>Cheloneae</taxon>
        <taxon>Penstemon</taxon>
    </lineage>
</organism>
<dbReference type="Proteomes" id="UP001291926">
    <property type="component" value="Unassembled WGS sequence"/>
</dbReference>
<dbReference type="PROSITE" id="PS00108">
    <property type="entry name" value="PROTEIN_KINASE_ST"/>
    <property type="match status" value="1"/>
</dbReference>
<sequence>MVANPLNERVVLLIKLSEEITENVVVVLKPVAPPTSSCSATAKVAEVVVSGMERRARQLTGGSIKPVTNTINQPSQVILFLPSPSSSEKFTTLTQGSSISPPDDVLISTPTGIFTAGFYPVGENAYSFSIWFTEPLADGNFTVVWMANRDQPVNQRYTRLSLLESGNLVLTDAGQIIVWMSGTTSISFSKYLILNDDGNLALFTNERVVLWQSFNSPTDTLLPLKSLTRNSILVSSRSRTNYSSGYYKLYFDNDNVLRLLYDGEITSVFWPPPWLNSWQAGRTTYKDNKIATLGLLGNFTSSDSFRFRTTDFGLGIQRQMTLDHDGNVRVYSLDKGERIWKITWQATIEPFNFQDSCDSSYFLKLSHVEYYGYDIAYHQNYTLEECKNLCLSYCDCRGFQYKFEWNNGFYSCFPKRKLFNGYQSTGFQYWIYLRLPRSIIFSNENPVQEFNLQCTNPVNEMERSYKKRHEHGWLKSLLWCTGVIGLFDIICVLVFLYKTRQRLGVHSHGYLQVNIGFKKFTYRELKTASCNFSQEIGQGGSGVVYKGKLSDNQVILIKCLNEATQGEAEFLVEVSIIGRLNHLNLIGSLGYCAEGKHRLLVYEYLEHGSLAENLDSNTLDWRKKFDIALGTAKGLAYLHEECLEWVLHCDVKPQNILLDSSYQPKVADFGLSKLLNRVDVYSYDIVVLEMVTGRSPKGVNADGDKRLVSWVREIMNEGVGLLWADKIVDPNMGGEYDVVELENLVKVALLCAQENKDDRPTMRQVVDMLLLLGKEIYAPPFLENGDRRV</sequence>
<evidence type="ECO:0000256" key="11">
    <source>
        <dbReference type="ARBA" id="ARBA00023157"/>
    </source>
</evidence>
<evidence type="ECO:0000256" key="3">
    <source>
        <dbReference type="ARBA" id="ARBA00022679"/>
    </source>
</evidence>
<dbReference type="PANTHER" id="PTHR47974">
    <property type="entry name" value="OS07G0415500 PROTEIN"/>
    <property type="match status" value="1"/>
</dbReference>
<evidence type="ECO:0000256" key="7">
    <source>
        <dbReference type="ARBA" id="ARBA00022777"/>
    </source>
</evidence>
<evidence type="ECO:0000256" key="5">
    <source>
        <dbReference type="ARBA" id="ARBA00022729"/>
    </source>
</evidence>
<evidence type="ECO:0000256" key="12">
    <source>
        <dbReference type="ARBA" id="ARBA00023180"/>
    </source>
</evidence>
<dbReference type="InterPro" id="IPR001480">
    <property type="entry name" value="Bulb-type_lectin_dom"/>
</dbReference>
<dbReference type="InterPro" id="IPR011009">
    <property type="entry name" value="Kinase-like_dom_sf"/>
</dbReference>
<evidence type="ECO:0000256" key="6">
    <source>
        <dbReference type="ARBA" id="ARBA00022741"/>
    </source>
</evidence>
<keyword evidence="8 13" id="KW-0067">ATP-binding</keyword>
<dbReference type="InterPro" id="IPR008271">
    <property type="entry name" value="Ser/Thr_kinase_AS"/>
</dbReference>
<dbReference type="InterPro" id="IPR024171">
    <property type="entry name" value="SRK-like_kinase"/>
</dbReference>
<keyword evidence="5" id="KW-0732">Signal</keyword>
<comment type="similarity">
    <text evidence="13">Belongs to the protein kinase superfamily. Ser/Thr protein kinase family.</text>
</comment>
<comment type="caution">
    <text evidence="17">The sequence shown here is derived from an EMBL/GenBank/DDBJ whole genome shotgun (WGS) entry which is preliminary data.</text>
</comment>
<gene>
    <name evidence="17" type="ORF">RD792_012431</name>
</gene>
<comment type="catalytic activity">
    <reaction evidence="13">
        <text>L-threonyl-[protein] + ATP = O-phospho-L-threonyl-[protein] + ADP + H(+)</text>
        <dbReference type="Rhea" id="RHEA:46608"/>
        <dbReference type="Rhea" id="RHEA-COMP:11060"/>
        <dbReference type="Rhea" id="RHEA-COMP:11605"/>
        <dbReference type="ChEBI" id="CHEBI:15378"/>
        <dbReference type="ChEBI" id="CHEBI:30013"/>
        <dbReference type="ChEBI" id="CHEBI:30616"/>
        <dbReference type="ChEBI" id="CHEBI:61977"/>
        <dbReference type="ChEBI" id="CHEBI:456216"/>
        <dbReference type="EC" id="2.7.11.1"/>
    </reaction>
</comment>
<dbReference type="SMART" id="SM00220">
    <property type="entry name" value="S_TKc"/>
    <property type="match status" value="1"/>
</dbReference>
<dbReference type="PROSITE" id="PS50011">
    <property type="entry name" value="PROTEIN_KINASE_DOM"/>
    <property type="match status" value="1"/>
</dbReference>
<dbReference type="PIRSF" id="PIRSF000641">
    <property type="entry name" value="SRK"/>
    <property type="match status" value="1"/>
</dbReference>
<dbReference type="Gene3D" id="1.10.510.10">
    <property type="entry name" value="Transferase(Phosphotransferase) domain 1"/>
    <property type="match status" value="2"/>
</dbReference>
<dbReference type="SUPFAM" id="SSF56112">
    <property type="entry name" value="Protein kinase-like (PK-like)"/>
    <property type="match status" value="1"/>
</dbReference>
<reference evidence="17 18" key="1">
    <citation type="journal article" date="2023" name="bioRxiv">
        <title>Genome report: Whole genome sequence and annotation of Penstemon davidsonii.</title>
        <authorList>
            <person name="Ostevik K.L."/>
            <person name="Alabady M."/>
            <person name="Zhang M."/>
            <person name="Rausher M.D."/>
        </authorList>
    </citation>
    <scope>NUCLEOTIDE SEQUENCE [LARGE SCALE GENOMIC DNA]</scope>
    <source>
        <strain evidence="17">DNT005</strain>
        <tissue evidence="17">Whole leaf</tissue>
    </source>
</reference>
<dbReference type="Gene3D" id="2.90.10.10">
    <property type="entry name" value="Bulb-type lectin domain"/>
    <property type="match status" value="1"/>
</dbReference>
<dbReference type="SMART" id="SM00108">
    <property type="entry name" value="B_lectin"/>
    <property type="match status" value="1"/>
</dbReference>
<dbReference type="PROSITE" id="PS50927">
    <property type="entry name" value="BULB_LECTIN"/>
    <property type="match status" value="1"/>
</dbReference>
<dbReference type="InterPro" id="IPR036426">
    <property type="entry name" value="Bulb-type_lectin_dom_sf"/>
</dbReference>
<dbReference type="PROSITE" id="PS50948">
    <property type="entry name" value="PAN"/>
    <property type="match status" value="1"/>
</dbReference>
<keyword evidence="10" id="KW-0472">Membrane</keyword>
<keyword evidence="12" id="KW-0325">Glycoprotein</keyword>
<evidence type="ECO:0000256" key="13">
    <source>
        <dbReference type="PIRNR" id="PIRNR000641"/>
    </source>
</evidence>
<evidence type="ECO:0000313" key="18">
    <source>
        <dbReference type="Proteomes" id="UP001291926"/>
    </source>
</evidence>
<evidence type="ECO:0000259" key="14">
    <source>
        <dbReference type="PROSITE" id="PS50011"/>
    </source>
</evidence>
<proteinExistence type="inferred from homology"/>
<comment type="catalytic activity">
    <reaction evidence="13">
        <text>L-seryl-[protein] + ATP = O-phospho-L-seryl-[protein] + ADP + H(+)</text>
        <dbReference type="Rhea" id="RHEA:17989"/>
        <dbReference type="Rhea" id="RHEA-COMP:9863"/>
        <dbReference type="Rhea" id="RHEA-COMP:11604"/>
        <dbReference type="ChEBI" id="CHEBI:15378"/>
        <dbReference type="ChEBI" id="CHEBI:29999"/>
        <dbReference type="ChEBI" id="CHEBI:30616"/>
        <dbReference type="ChEBI" id="CHEBI:83421"/>
        <dbReference type="ChEBI" id="CHEBI:456216"/>
        <dbReference type="EC" id="2.7.11.1"/>
    </reaction>
</comment>
<evidence type="ECO:0000256" key="2">
    <source>
        <dbReference type="ARBA" id="ARBA00022527"/>
    </source>
</evidence>
<feature type="domain" description="Protein kinase" evidence="14">
    <location>
        <begin position="530"/>
        <end position="782"/>
    </location>
</feature>
<dbReference type="CDD" id="cd00028">
    <property type="entry name" value="B_lectin"/>
    <property type="match status" value="1"/>
</dbReference>
<keyword evidence="2 13" id="KW-0723">Serine/threonine-protein kinase</keyword>
<evidence type="ECO:0000256" key="10">
    <source>
        <dbReference type="ARBA" id="ARBA00023136"/>
    </source>
</evidence>
<keyword evidence="7 13" id="KW-0418">Kinase</keyword>
<dbReference type="InterPro" id="IPR000719">
    <property type="entry name" value="Prot_kinase_dom"/>
</dbReference>
<evidence type="ECO:0000259" key="16">
    <source>
        <dbReference type="PROSITE" id="PS50948"/>
    </source>
</evidence>
<dbReference type="CDD" id="cd01098">
    <property type="entry name" value="PAN_AP_plant"/>
    <property type="match status" value="1"/>
</dbReference>
<comment type="subcellular location">
    <subcellularLocation>
        <location evidence="1">Membrane</location>
        <topology evidence="1">Single-pass membrane protein</topology>
    </subcellularLocation>
</comment>
<evidence type="ECO:0000256" key="1">
    <source>
        <dbReference type="ARBA" id="ARBA00004167"/>
    </source>
</evidence>
<protein>
    <recommendedName>
        <fullName evidence="13">Receptor-like serine/threonine-protein kinase</fullName>
        <ecNumber evidence="13">2.7.11.1</ecNumber>
    </recommendedName>
</protein>
<keyword evidence="9" id="KW-1133">Transmembrane helix</keyword>
<feature type="domain" description="Apple" evidence="16">
    <location>
        <begin position="357"/>
        <end position="434"/>
    </location>
</feature>
<keyword evidence="11" id="KW-1015">Disulfide bond</keyword>
<evidence type="ECO:0000259" key="15">
    <source>
        <dbReference type="PROSITE" id="PS50927"/>
    </source>
</evidence>
<dbReference type="Gene3D" id="3.30.200.20">
    <property type="entry name" value="Phosphorylase Kinase, domain 1"/>
    <property type="match status" value="1"/>
</dbReference>
<dbReference type="EMBL" id="JAYDYQ010002685">
    <property type="protein sequence ID" value="KAK4481530.1"/>
    <property type="molecule type" value="Genomic_DNA"/>
</dbReference>
<evidence type="ECO:0000313" key="17">
    <source>
        <dbReference type="EMBL" id="KAK4481530.1"/>
    </source>
</evidence>
<name>A0ABR0CWV3_9LAMI</name>
<dbReference type="PANTHER" id="PTHR47974:SF3">
    <property type="entry name" value="RECEPTOR-LIKE SERINE_THREONINE-PROTEIN KINASE"/>
    <property type="match status" value="1"/>
</dbReference>
<feature type="domain" description="Bulb-type lectin" evidence="15">
    <location>
        <begin position="90"/>
        <end position="215"/>
    </location>
</feature>
<dbReference type="SUPFAM" id="SSF51110">
    <property type="entry name" value="alpha-D-mannose-specific plant lectins"/>
    <property type="match status" value="1"/>
</dbReference>
<dbReference type="InterPro" id="IPR003609">
    <property type="entry name" value="Pan_app"/>
</dbReference>
<evidence type="ECO:0000256" key="9">
    <source>
        <dbReference type="ARBA" id="ARBA00022989"/>
    </source>
</evidence>
<evidence type="ECO:0000256" key="8">
    <source>
        <dbReference type="ARBA" id="ARBA00022840"/>
    </source>
</evidence>
<dbReference type="EC" id="2.7.11.1" evidence="13"/>
<dbReference type="Pfam" id="PF00069">
    <property type="entry name" value="Pkinase"/>
    <property type="match status" value="1"/>
</dbReference>
<keyword evidence="3 13" id="KW-0808">Transferase</keyword>
<keyword evidence="6 13" id="KW-0547">Nucleotide-binding</keyword>